<sequence>MPSGPVRIGLWTVVRGSLLPLLVWTGFACLAYAVYNAVVAIVLVGIFAASIVAGVWRRRRGGHSVRCSVYGALGAVLKWSMAGL</sequence>
<dbReference type="Proteomes" id="UP000481109">
    <property type="component" value="Unassembled WGS sequence"/>
</dbReference>
<comment type="caution">
    <text evidence="2">The sequence shown here is derived from an EMBL/GenBank/DDBJ whole genome shotgun (WGS) entry which is preliminary data.</text>
</comment>
<proteinExistence type="predicted"/>
<keyword evidence="1" id="KW-0472">Membrane</keyword>
<name>A0A6G4XHK4_9ACTN</name>
<feature type="transmembrane region" description="Helical" evidence="1">
    <location>
        <begin position="12"/>
        <end position="33"/>
    </location>
</feature>
<keyword evidence="3" id="KW-1185">Reference proteome</keyword>
<feature type="transmembrane region" description="Helical" evidence="1">
    <location>
        <begin position="39"/>
        <end position="56"/>
    </location>
</feature>
<dbReference type="AlphaFoldDB" id="A0A6G4XHK4"/>
<accession>A0A6G4XHK4</accession>
<keyword evidence="1" id="KW-1133">Transmembrane helix</keyword>
<dbReference type="EMBL" id="JAAKZW010000028">
    <property type="protein sequence ID" value="NGO76121.1"/>
    <property type="molecule type" value="Genomic_DNA"/>
</dbReference>
<evidence type="ECO:0000256" key="1">
    <source>
        <dbReference type="SAM" id="Phobius"/>
    </source>
</evidence>
<gene>
    <name evidence="2" type="ORF">G6045_10640</name>
</gene>
<protein>
    <submittedName>
        <fullName evidence="2">Uncharacterized protein</fullName>
    </submittedName>
</protein>
<reference evidence="2 3" key="1">
    <citation type="submission" date="2020-02" db="EMBL/GenBank/DDBJ databases">
        <title>Whole-genome analyses of novel actinobacteria.</title>
        <authorList>
            <person name="Sahin N."/>
            <person name="Tokatli A."/>
        </authorList>
    </citation>
    <scope>NUCLEOTIDE SEQUENCE [LARGE SCALE GENOMIC DNA]</scope>
    <source>
        <strain evidence="2 3">YC504</strain>
    </source>
</reference>
<dbReference type="PROSITE" id="PS51257">
    <property type="entry name" value="PROKAR_LIPOPROTEIN"/>
    <property type="match status" value="1"/>
</dbReference>
<evidence type="ECO:0000313" key="2">
    <source>
        <dbReference type="EMBL" id="NGO76121.1"/>
    </source>
</evidence>
<evidence type="ECO:0000313" key="3">
    <source>
        <dbReference type="Proteomes" id="UP000481109"/>
    </source>
</evidence>
<keyword evidence="1" id="KW-0812">Transmembrane</keyword>
<organism evidence="2 3">
    <name type="scientific">Streptomyces mesophilus</name>
    <dbReference type="NCBI Taxonomy" id="1775132"/>
    <lineage>
        <taxon>Bacteria</taxon>
        <taxon>Bacillati</taxon>
        <taxon>Actinomycetota</taxon>
        <taxon>Actinomycetes</taxon>
        <taxon>Kitasatosporales</taxon>
        <taxon>Streptomycetaceae</taxon>
        <taxon>Streptomyces</taxon>
    </lineage>
</organism>